<feature type="chain" id="PRO_5040444502" description="Secreted protein" evidence="1">
    <location>
        <begin position="24"/>
        <end position="79"/>
    </location>
</feature>
<dbReference type="Proteomes" id="UP000812287">
    <property type="component" value="Unassembled WGS sequence"/>
</dbReference>
<feature type="signal peptide" evidence="1">
    <location>
        <begin position="1"/>
        <end position="23"/>
    </location>
</feature>
<keyword evidence="3" id="KW-1185">Reference proteome</keyword>
<reference evidence="2" key="1">
    <citation type="submission" date="2020-11" db="EMBL/GenBank/DDBJ databases">
        <title>Adaptations for nitrogen fixation in a non-lichenized fungal sporocarp promotes dispersal by wood-feeding termites.</title>
        <authorList>
            <consortium name="DOE Joint Genome Institute"/>
            <person name="Koch R.A."/>
            <person name="Yoon G."/>
            <person name="Arayal U."/>
            <person name="Lail K."/>
            <person name="Amirebrahimi M."/>
            <person name="Labutti K."/>
            <person name="Lipzen A."/>
            <person name="Riley R."/>
            <person name="Barry K."/>
            <person name="Henrissat B."/>
            <person name="Grigoriev I.V."/>
            <person name="Herr J.R."/>
            <person name="Aime M.C."/>
        </authorList>
    </citation>
    <scope>NUCLEOTIDE SEQUENCE</scope>
    <source>
        <strain evidence="2">MCA 3950</strain>
    </source>
</reference>
<accession>A0A9P7VXN6</accession>
<proteinExistence type="predicted"/>
<gene>
    <name evidence="2" type="ORF">BT62DRAFT_707945</name>
</gene>
<protein>
    <recommendedName>
        <fullName evidence="4">Secreted protein</fullName>
    </recommendedName>
</protein>
<dbReference type="AlphaFoldDB" id="A0A9P7VXN6"/>
<dbReference type="EMBL" id="MU250529">
    <property type="protein sequence ID" value="KAG7448467.1"/>
    <property type="molecule type" value="Genomic_DNA"/>
</dbReference>
<dbReference type="GeneID" id="66104259"/>
<evidence type="ECO:0000256" key="1">
    <source>
        <dbReference type="SAM" id="SignalP"/>
    </source>
</evidence>
<name>A0A9P7VXN6_9AGAR</name>
<comment type="caution">
    <text evidence="2">The sequence shown here is derived from an EMBL/GenBank/DDBJ whole genome shotgun (WGS) entry which is preliminary data.</text>
</comment>
<keyword evidence="1" id="KW-0732">Signal</keyword>
<sequence>MTGPGNACCCNFALLILILVTFRRNYDDSSCCHRFSIPHFTVSANFTFWLRRLFFSVESEARPCSFATWGWYLESSFAP</sequence>
<evidence type="ECO:0008006" key="4">
    <source>
        <dbReference type="Google" id="ProtNLM"/>
    </source>
</evidence>
<evidence type="ECO:0000313" key="3">
    <source>
        <dbReference type="Proteomes" id="UP000812287"/>
    </source>
</evidence>
<dbReference type="RefSeq" id="XP_043041967.1">
    <property type="nucleotide sequence ID" value="XM_043181963.1"/>
</dbReference>
<evidence type="ECO:0000313" key="2">
    <source>
        <dbReference type="EMBL" id="KAG7448467.1"/>
    </source>
</evidence>
<organism evidence="2 3">
    <name type="scientific">Guyanagaster necrorhizus</name>
    <dbReference type="NCBI Taxonomy" id="856835"/>
    <lineage>
        <taxon>Eukaryota</taxon>
        <taxon>Fungi</taxon>
        <taxon>Dikarya</taxon>
        <taxon>Basidiomycota</taxon>
        <taxon>Agaricomycotina</taxon>
        <taxon>Agaricomycetes</taxon>
        <taxon>Agaricomycetidae</taxon>
        <taxon>Agaricales</taxon>
        <taxon>Marasmiineae</taxon>
        <taxon>Physalacriaceae</taxon>
        <taxon>Guyanagaster</taxon>
    </lineage>
</organism>